<dbReference type="PANTHER" id="PTHR33678:SF1">
    <property type="entry name" value="BLL1576 PROTEIN"/>
    <property type="match status" value="1"/>
</dbReference>
<gene>
    <name evidence="2" type="ORF">SB6411_04235</name>
</gene>
<dbReference type="InterPro" id="IPR024474">
    <property type="entry name" value="Znf_dom_IS66"/>
</dbReference>
<evidence type="ECO:0000313" key="2">
    <source>
        <dbReference type="EMBL" id="VUS26305.1"/>
    </source>
</evidence>
<dbReference type="EMBL" id="CABGGS010000002">
    <property type="protein sequence ID" value="VUS26305.1"/>
    <property type="molecule type" value="Genomic_DNA"/>
</dbReference>
<accession>A0ABY6V6F9</accession>
<name>A0ABY6V6F9_9ENTR</name>
<comment type="caution">
    <text evidence="2">The sequence shown here is derived from an EMBL/GenBank/DDBJ whole genome shotgun (WGS) entry which is preliminary data.</text>
</comment>
<organism evidence="2 3">
    <name type="scientific">Klebsiella spallanzanii</name>
    <dbReference type="NCBI Taxonomy" id="2587528"/>
    <lineage>
        <taxon>Bacteria</taxon>
        <taxon>Pseudomonadati</taxon>
        <taxon>Pseudomonadota</taxon>
        <taxon>Gammaproteobacteria</taxon>
        <taxon>Enterobacterales</taxon>
        <taxon>Enterobacteriaceae</taxon>
        <taxon>Klebsiella/Raoultella group</taxon>
        <taxon>Klebsiella</taxon>
    </lineage>
</organism>
<feature type="domain" description="Transposase IS66 zinc-finger binding" evidence="1">
    <location>
        <begin position="11"/>
        <end position="54"/>
    </location>
</feature>
<dbReference type="InterPro" id="IPR052344">
    <property type="entry name" value="Transposase-related"/>
</dbReference>
<keyword evidence="3" id="KW-1185">Reference proteome</keyword>
<dbReference type="Pfam" id="PF13005">
    <property type="entry name" value="zf-IS66"/>
    <property type="match status" value="1"/>
</dbReference>
<protein>
    <recommendedName>
        <fullName evidence="1">Transposase IS66 zinc-finger binding domain-containing protein</fullName>
    </recommendedName>
</protein>
<dbReference type="Proteomes" id="UP000317652">
    <property type="component" value="Unassembled WGS sequence"/>
</dbReference>
<dbReference type="PANTHER" id="PTHR33678">
    <property type="entry name" value="BLL1576 PROTEIN"/>
    <property type="match status" value="1"/>
</dbReference>
<reference evidence="2 3" key="1">
    <citation type="submission" date="2019-07" db="EMBL/GenBank/DDBJ databases">
        <authorList>
            <person name="Brisse S."/>
            <person name="Rodrigues C."/>
            <person name="Thorpe H."/>
        </authorList>
    </citation>
    <scope>NUCLEOTIDE SEQUENCE [LARGE SCALE GENOMIC DNA]</scope>
    <source>
        <strain evidence="2">SB6411</strain>
    </source>
</reference>
<proteinExistence type="predicted"/>
<sequence>MVTQRYDRLATCCPECGNDMEYLSEVGAEQQELVSSALKVTRTVRMKKACIRCDCIGEASAPSRPIDRGIAGPGLPARVLTGKYCEHTPLYCKTEILARQGGWLP</sequence>
<evidence type="ECO:0000259" key="1">
    <source>
        <dbReference type="Pfam" id="PF13005"/>
    </source>
</evidence>
<evidence type="ECO:0000313" key="3">
    <source>
        <dbReference type="Proteomes" id="UP000317652"/>
    </source>
</evidence>